<dbReference type="Proteomes" id="UP000006735">
    <property type="component" value="Chromosome"/>
</dbReference>
<dbReference type="EMBL" id="AE013598">
    <property type="protein sequence ID" value="AAW75249.1"/>
    <property type="molecule type" value="Genomic_DNA"/>
</dbReference>
<dbReference type="GO" id="GO:0008168">
    <property type="term" value="F:methyltransferase activity"/>
    <property type="evidence" value="ECO:0007669"/>
    <property type="project" value="UniProtKB-KW"/>
</dbReference>
<name>Q5H1C2_XANOR</name>
<reference evidence="1 2" key="1">
    <citation type="journal article" date="2005" name="Nucleic Acids Res.">
        <title>The genome sequence of Xanthomonas oryzae pathovar oryzae KACC10331, the bacterial blight pathogen of rice.</title>
        <authorList>
            <person name="Lee B.M."/>
            <person name="Park Y.J."/>
            <person name="Park D.S."/>
            <person name="Kang H.W."/>
            <person name="Kim J.G."/>
            <person name="Song E.S."/>
            <person name="Park I.C."/>
            <person name="Yoon U.H."/>
            <person name="Hahn J.H."/>
            <person name="Koo B.S."/>
            <person name="Lee G.B."/>
            <person name="Kim H."/>
            <person name="Park H.S."/>
            <person name="Yoon K.O."/>
            <person name="Kim J.H."/>
            <person name="Jung C.H."/>
            <person name="Koh N.H."/>
            <person name="Seo J.S."/>
            <person name="Go S.J."/>
        </authorList>
    </citation>
    <scope>NUCLEOTIDE SEQUENCE [LARGE SCALE GENOMIC DNA]</scope>
    <source>
        <strain evidence="2">KACC10331 / KXO85</strain>
    </source>
</reference>
<dbReference type="GO" id="GO:0032259">
    <property type="term" value="P:methylation"/>
    <property type="evidence" value="ECO:0007669"/>
    <property type="project" value="UniProtKB-KW"/>
</dbReference>
<keyword evidence="1" id="KW-0808">Transferase</keyword>
<dbReference type="AlphaFoldDB" id="Q5H1C2"/>
<proteinExistence type="predicted"/>
<accession>Q5H1C2</accession>
<gene>
    <name evidence="1" type="primary">tpmT</name>
    <name evidence="1" type="ordered locus">XOO1995</name>
</gene>
<dbReference type="KEGG" id="xoo:XOO1995"/>
<protein>
    <submittedName>
        <fullName evidence="1">Thiopurine methyltransferase</fullName>
    </submittedName>
</protein>
<evidence type="ECO:0000313" key="1">
    <source>
        <dbReference type="EMBL" id="AAW75249.1"/>
    </source>
</evidence>
<dbReference type="HOGENOM" id="CLU_1474630_0_0_6"/>
<keyword evidence="1" id="KW-0489">Methyltransferase</keyword>
<sequence length="183" mass="20248">MDTNFWLERWQLGQTGFHQQIVANGKALVLHAEPIPTLRQPDDCAAWAAGSTGSVALVDLRGLVQLQTDALDQAKLLLQPPRMIFFGVLQLLEQYVAANVIAVVFAQLHAGGERGAHFVFDDQIALEHLHHGLAGRKLGWSHVRVAFQEQDAPQQRVGVLGFFFHLMVDALVQRHQPLILVAA</sequence>
<keyword evidence="2" id="KW-1185">Reference proteome</keyword>
<evidence type="ECO:0000313" key="2">
    <source>
        <dbReference type="Proteomes" id="UP000006735"/>
    </source>
</evidence>
<organism evidence="1 2">
    <name type="scientific">Xanthomonas oryzae pv. oryzae (strain KACC10331 / KXO85)</name>
    <dbReference type="NCBI Taxonomy" id="291331"/>
    <lineage>
        <taxon>Bacteria</taxon>
        <taxon>Pseudomonadati</taxon>
        <taxon>Pseudomonadota</taxon>
        <taxon>Gammaproteobacteria</taxon>
        <taxon>Lysobacterales</taxon>
        <taxon>Lysobacteraceae</taxon>
        <taxon>Xanthomonas</taxon>
    </lineage>
</organism>